<keyword evidence="9" id="KW-0675">Receptor</keyword>
<dbReference type="Gene3D" id="3.55.50.30">
    <property type="match status" value="1"/>
</dbReference>
<dbReference type="AlphaFoldDB" id="A0A175XZQ1"/>
<dbReference type="KEGG" id="smy:BJP26_13310"/>
<evidence type="ECO:0000256" key="5">
    <source>
        <dbReference type="ARBA" id="ARBA00023136"/>
    </source>
</evidence>
<dbReference type="InterPro" id="IPR011662">
    <property type="entry name" value="Secretin/TonB_short_N"/>
</dbReference>
<dbReference type="PANTHER" id="PTHR47234">
    <property type="match status" value="1"/>
</dbReference>
<evidence type="ECO:0000256" key="6">
    <source>
        <dbReference type="ARBA" id="ARBA00023237"/>
    </source>
</evidence>
<name>A0A175XZQ1_9SPHN</name>
<evidence type="ECO:0000313" key="10">
    <source>
        <dbReference type="Proteomes" id="UP000078460"/>
    </source>
</evidence>
<evidence type="ECO:0000259" key="8">
    <source>
        <dbReference type="SMART" id="SM00965"/>
    </source>
</evidence>
<evidence type="ECO:0000256" key="4">
    <source>
        <dbReference type="ARBA" id="ARBA00023004"/>
    </source>
</evidence>
<evidence type="ECO:0000256" key="2">
    <source>
        <dbReference type="ARBA" id="ARBA00022448"/>
    </source>
</evidence>
<dbReference type="GO" id="GO:0006826">
    <property type="term" value="P:iron ion transport"/>
    <property type="evidence" value="ECO:0007669"/>
    <property type="project" value="UniProtKB-KW"/>
</dbReference>
<dbReference type="Proteomes" id="UP000078460">
    <property type="component" value="Unassembled WGS sequence"/>
</dbReference>
<dbReference type="Gene3D" id="2.170.130.10">
    <property type="entry name" value="TonB-dependent receptor, plug domain"/>
    <property type="match status" value="1"/>
</dbReference>
<comment type="caution">
    <text evidence="9">The sequence shown here is derived from an EMBL/GenBank/DDBJ whole genome shotgun (WGS) entry which is preliminary data.</text>
</comment>
<dbReference type="PANTHER" id="PTHR47234:SF2">
    <property type="entry name" value="TONB-DEPENDENT RECEPTOR"/>
    <property type="match status" value="1"/>
</dbReference>
<dbReference type="RefSeq" id="WP_017979798.1">
    <property type="nucleotide sequence ID" value="NZ_CP017578.1"/>
</dbReference>
<keyword evidence="2" id="KW-0813">Transport</keyword>
<evidence type="ECO:0000256" key="3">
    <source>
        <dbReference type="ARBA" id="ARBA00022496"/>
    </source>
</evidence>
<evidence type="ECO:0000313" key="9">
    <source>
        <dbReference type="EMBL" id="KZB93788.1"/>
    </source>
</evidence>
<dbReference type="InterPro" id="IPR000531">
    <property type="entry name" value="Beta-barrel_TonB"/>
</dbReference>
<comment type="subcellular location">
    <subcellularLocation>
        <location evidence="1 7">Cell outer membrane</location>
    </subcellularLocation>
</comment>
<evidence type="ECO:0000256" key="1">
    <source>
        <dbReference type="ARBA" id="ARBA00004442"/>
    </source>
</evidence>
<dbReference type="EMBL" id="LQCK02000066">
    <property type="protein sequence ID" value="KZB93788.1"/>
    <property type="molecule type" value="Genomic_DNA"/>
</dbReference>
<dbReference type="GO" id="GO:0009279">
    <property type="term" value="C:cell outer membrane"/>
    <property type="evidence" value="ECO:0007669"/>
    <property type="project" value="UniProtKB-SubCell"/>
</dbReference>
<dbReference type="InterPro" id="IPR037066">
    <property type="entry name" value="Plug_dom_sf"/>
</dbReference>
<keyword evidence="7" id="KW-0798">TonB box</keyword>
<sequence>MTRAYRLLLSACATAMILPSAATAKEQRIVAIDVPAGRLDEALMRVARQAGLQLVFTDPAVADRQAPRIAGRYTPDAALNMLLARSGFGWRYTGPRTVRVMPIDTASLTPVNFVQAAPAPQQVGDERLAPSNAAVEAAVNADPGAAAPASDIVVVGSQIKGAKNTAALPVTIVDEQQIAATAAVSGDELFRSIPQLGDVTFNSSYLPNSSNAARGDVGSVNLRNLGVGNTLVLLNGRRVVNHPTSRADDNLVPVLTYNTNAIPVFGLERLEVLRDGAAAIYGSDAVAGVVNTVLRTDFTGVQIEGQVGYPERTSQTESTVNLLVGTDIGKGRGNITLFANYTNRTPLRSSEQDYTASDDKRPLFAGTRFDGATALDGRSSITPWGSFQTVGNVQVRQGTTVLTNASGQFHIQPLTNAGCQTNATTGLKNGLCIDDGTNTAAADRNLRFDPRAAYDTYIIPSVERINLFANGHYELTPGLELFGEAGYYKATTDSIQSSSGTLSSLPIIVPATNYYNPFGPTTLNGAANPNRLPGINAPASGLAVTLSSYNVADAGPNLVHVENDQYRVLAGLRWDWLGFQWESAALYSEARVRDTSDGISATLLQRQLALSTPDAYNPFNGSDLTTPSGRDATPSNDAALQAIRIKTTRFSKATLALADLKLSNARLLSLPGGNLGLALGAEIRRETQLDDRDPRVDGTTTFTDSVSGITYGSDLVGTSPSPDTSGRRIVAAAYAELAVPVISPSMNVPLVRNLEFQLAGRFEHYSDVGSVAKPKIAGAWDAVSGIRLRGSYAQGFKAPNLEQINARVVTRSNTRVDYVRCEAQLRTGAISSFANCAQSFAISAQRAGNPDLKPETSTTWSAGVVLEPHFLDSAIGRITLTADYWNVKQKGIVGIFGEGNALIADYLARVQGTTNANVVRAAPTADDIALFAGSGLQPAGRVLFVNDRYVNLLPQEASGLDLGLNWRLPDFGAGRLTLSANAAYLGRFFLEPSQPIQQLIDARAAGTINAGTAIADAGDLVRQNGKPRWRVTGTATWNYRWFQLGGFTQYTSDVDDTGLIDSTGAAWLIKDQMTYNLYGQVSVGNKREGQYRMRIGVRNLTNAAPPLSSNGFLGSLYNPYGRYWYANIRASF</sequence>
<dbReference type="Gene3D" id="2.40.170.20">
    <property type="entry name" value="TonB-dependent receptor, beta-barrel domain"/>
    <property type="match status" value="1"/>
</dbReference>
<keyword evidence="3" id="KW-0406">Ion transport</keyword>
<keyword evidence="10" id="KW-1185">Reference proteome</keyword>
<dbReference type="OrthoDB" id="7051241at2"/>
<dbReference type="Pfam" id="PF00593">
    <property type="entry name" value="TonB_dep_Rec_b-barrel"/>
    <property type="match status" value="1"/>
</dbReference>
<keyword evidence="4" id="KW-0408">Iron</keyword>
<accession>A0A175XZQ1</accession>
<dbReference type="GeneID" id="93797670"/>
<proteinExistence type="inferred from homology"/>
<dbReference type="STRING" id="621456.BJP26_13310"/>
<evidence type="ECO:0000256" key="7">
    <source>
        <dbReference type="RuleBase" id="RU003357"/>
    </source>
</evidence>
<comment type="similarity">
    <text evidence="7">Belongs to the TonB-dependent receptor family.</text>
</comment>
<dbReference type="SMART" id="SM00965">
    <property type="entry name" value="STN"/>
    <property type="match status" value="1"/>
</dbReference>
<dbReference type="InterPro" id="IPR036942">
    <property type="entry name" value="Beta-barrel_TonB_sf"/>
</dbReference>
<dbReference type="SUPFAM" id="SSF56935">
    <property type="entry name" value="Porins"/>
    <property type="match status" value="1"/>
</dbReference>
<dbReference type="Pfam" id="PF07715">
    <property type="entry name" value="Plug"/>
    <property type="match status" value="1"/>
</dbReference>
<dbReference type="InterPro" id="IPR012910">
    <property type="entry name" value="Plug_dom"/>
</dbReference>
<protein>
    <submittedName>
        <fullName evidence="9">TonB-dependent receptor</fullName>
    </submittedName>
</protein>
<keyword evidence="3" id="KW-0410">Iron transport</keyword>
<reference evidence="9" key="1">
    <citation type="submission" date="2016-03" db="EMBL/GenBank/DDBJ databases">
        <title>Sphingomonas melonis TY, whole genome shotgun sequencing.</title>
        <authorList>
            <person name="Wang H."/>
            <person name="Zhu P."/>
        </authorList>
    </citation>
    <scope>NUCLEOTIDE SEQUENCE [LARGE SCALE GENOMIC DNA]</scope>
    <source>
        <strain evidence="9">TY</strain>
    </source>
</reference>
<keyword evidence="5 7" id="KW-0472">Membrane</keyword>
<organism evidence="9 10">
    <name type="scientific">Sphingomonas melonis TY</name>
    <dbReference type="NCBI Taxonomy" id="621456"/>
    <lineage>
        <taxon>Bacteria</taxon>
        <taxon>Pseudomonadati</taxon>
        <taxon>Pseudomonadota</taxon>
        <taxon>Alphaproteobacteria</taxon>
        <taxon>Sphingomonadales</taxon>
        <taxon>Sphingomonadaceae</taxon>
        <taxon>Sphingomonas</taxon>
    </lineage>
</organism>
<feature type="domain" description="Secretin/TonB short N-terminal" evidence="8">
    <location>
        <begin position="52"/>
        <end position="103"/>
    </location>
</feature>
<keyword evidence="6" id="KW-0998">Cell outer membrane</keyword>
<gene>
    <name evidence="9" type="ORF">AVM11_10330</name>
</gene>